<organism evidence="1">
    <name type="scientific">bioreactor metagenome</name>
    <dbReference type="NCBI Taxonomy" id="1076179"/>
    <lineage>
        <taxon>unclassified sequences</taxon>
        <taxon>metagenomes</taxon>
        <taxon>ecological metagenomes</taxon>
    </lineage>
</organism>
<sequence length="38" mass="4098">MTLMSGVKNEMTIAITEAAIKTGTEKTRVIAMVLIFSP</sequence>
<reference evidence="1" key="1">
    <citation type="submission" date="2019-08" db="EMBL/GenBank/DDBJ databases">
        <authorList>
            <person name="Kucharzyk K."/>
            <person name="Murdoch R.W."/>
            <person name="Higgins S."/>
            <person name="Loffler F."/>
        </authorList>
    </citation>
    <scope>NUCLEOTIDE SEQUENCE</scope>
</reference>
<gene>
    <name evidence="1" type="ORF">SDC9_116091</name>
</gene>
<comment type="caution">
    <text evidence="1">The sequence shown here is derived from an EMBL/GenBank/DDBJ whole genome shotgun (WGS) entry which is preliminary data.</text>
</comment>
<name>A0A645BVB9_9ZZZZ</name>
<accession>A0A645BVB9</accession>
<dbReference type="AlphaFoldDB" id="A0A645BVB9"/>
<proteinExistence type="predicted"/>
<protein>
    <submittedName>
        <fullName evidence="1">Uncharacterized protein</fullName>
    </submittedName>
</protein>
<evidence type="ECO:0000313" key="1">
    <source>
        <dbReference type="EMBL" id="MPM69147.1"/>
    </source>
</evidence>
<dbReference type="EMBL" id="VSSQ01022674">
    <property type="protein sequence ID" value="MPM69147.1"/>
    <property type="molecule type" value="Genomic_DNA"/>
</dbReference>